<dbReference type="Proteomes" id="UP000253370">
    <property type="component" value="Unassembled WGS sequence"/>
</dbReference>
<evidence type="ECO:0000313" key="2">
    <source>
        <dbReference type="EMBL" id="RBI87442.1"/>
    </source>
</evidence>
<accession>A0A365UDJ7</accession>
<dbReference type="InterPro" id="IPR007497">
    <property type="entry name" value="SIMPL/DUF541"/>
</dbReference>
<dbReference type="GO" id="GO:0006974">
    <property type="term" value="P:DNA damage response"/>
    <property type="evidence" value="ECO:0007669"/>
    <property type="project" value="TreeGrafter"/>
</dbReference>
<keyword evidence="3" id="KW-1185">Reference proteome</keyword>
<protein>
    <recommendedName>
        <fullName evidence="4">DUF541 domain-containing protein</fullName>
    </recommendedName>
</protein>
<feature type="signal peptide" evidence="1">
    <location>
        <begin position="1"/>
        <end position="24"/>
    </location>
</feature>
<dbReference type="Gene3D" id="3.30.70.2970">
    <property type="entry name" value="Protein of unknown function (DUF541), domain 2"/>
    <property type="match status" value="1"/>
</dbReference>
<dbReference type="AlphaFoldDB" id="A0A365UDJ7"/>
<evidence type="ECO:0008006" key="4">
    <source>
        <dbReference type="Google" id="ProtNLM"/>
    </source>
</evidence>
<name>A0A365UDJ7_9RHOB</name>
<dbReference type="RefSeq" id="WP_113287466.1">
    <property type="nucleotide sequence ID" value="NZ_QNTQ01000001.1"/>
</dbReference>
<dbReference type="InterPro" id="IPR052022">
    <property type="entry name" value="26kDa_periplasmic_antigen"/>
</dbReference>
<gene>
    <name evidence="2" type="ORF">DRV85_00455</name>
</gene>
<dbReference type="Gene3D" id="3.30.110.170">
    <property type="entry name" value="Protein of unknown function (DUF541), domain 1"/>
    <property type="match status" value="1"/>
</dbReference>
<proteinExistence type="predicted"/>
<comment type="caution">
    <text evidence="2">The sequence shown here is derived from an EMBL/GenBank/DDBJ whole genome shotgun (WGS) entry which is preliminary data.</text>
</comment>
<dbReference type="OrthoDB" id="9813144at2"/>
<feature type="chain" id="PRO_5016688288" description="DUF541 domain-containing protein" evidence="1">
    <location>
        <begin position="25"/>
        <end position="236"/>
    </location>
</feature>
<dbReference type="PANTHER" id="PTHR34387">
    <property type="entry name" value="SLR1258 PROTEIN"/>
    <property type="match status" value="1"/>
</dbReference>
<dbReference type="PANTHER" id="PTHR34387:SF1">
    <property type="entry name" value="PERIPLASMIC IMMUNOGENIC PROTEIN"/>
    <property type="match status" value="1"/>
</dbReference>
<organism evidence="2 3">
    <name type="scientific">Rhodosalinus halophilus</name>
    <dbReference type="NCBI Taxonomy" id="2259333"/>
    <lineage>
        <taxon>Bacteria</taxon>
        <taxon>Pseudomonadati</taxon>
        <taxon>Pseudomonadota</taxon>
        <taxon>Alphaproteobacteria</taxon>
        <taxon>Rhodobacterales</taxon>
        <taxon>Paracoccaceae</taxon>
        <taxon>Rhodosalinus</taxon>
    </lineage>
</organism>
<dbReference type="EMBL" id="QNTQ01000001">
    <property type="protein sequence ID" value="RBI87442.1"/>
    <property type="molecule type" value="Genomic_DNA"/>
</dbReference>
<keyword evidence="1" id="KW-0732">Signal</keyword>
<dbReference type="Pfam" id="PF04402">
    <property type="entry name" value="SIMPL"/>
    <property type="match status" value="1"/>
</dbReference>
<sequence>MSPRIVRLPALCLSLALGALPAAAQDERVISVNGRGEVAAAPDMAVISLGVVEEAATAGDAMRAANAAAGAVLSRLEALDIAARDIQTSELRLTPVWVGPDPERDLERRITGFQASNHLTVRLRDLSTLGEVLDAVVAEGANRFSGLRFTVAEPDELMEKARRAAVADATAKARTLAEAAGEPLGRVQRITEHGGGAPRPMMMEAARSDAGGVPVAPGEIEMTVEVTIDFAIAEVE</sequence>
<evidence type="ECO:0000256" key="1">
    <source>
        <dbReference type="SAM" id="SignalP"/>
    </source>
</evidence>
<reference evidence="2 3" key="1">
    <citation type="submission" date="2018-07" db="EMBL/GenBank/DDBJ databases">
        <title>Rhodosalinus sp. strain E84T genomic sequence and assembly.</title>
        <authorList>
            <person name="Liu Z.-W."/>
            <person name="Lu D.-C."/>
        </authorList>
    </citation>
    <scope>NUCLEOTIDE SEQUENCE [LARGE SCALE GENOMIC DNA]</scope>
    <source>
        <strain evidence="2 3">E84</strain>
    </source>
</reference>
<evidence type="ECO:0000313" key="3">
    <source>
        <dbReference type="Proteomes" id="UP000253370"/>
    </source>
</evidence>